<feature type="compositionally biased region" description="Basic and acidic residues" evidence="1">
    <location>
        <begin position="109"/>
        <end position="132"/>
    </location>
</feature>
<feature type="compositionally biased region" description="Acidic residues" evidence="1">
    <location>
        <begin position="11"/>
        <end position="24"/>
    </location>
</feature>
<organism evidence="3 4">
    <name type="scientific">Glarea lozoyensis (strain ATCC 74030 / MF5533)</name>
    <dbReference type="NCBI Taxonomy" id="1104152"/>
    <lineage>
        <taxon>Eukaryota</taxon>
        <taxon>Fungi</taxon>
        <taxon>Dikarya</taxon>
        <taxon>Ascomycota</taxon>
        <taxon>Pezizomycotina</taxon>
        <taxon>Leotiomycetes</taxon>
        <taxon>Helotiales</taxon>
        <taxon>Helotiaceae</taxon>
        <taxon>Glarea</taxon>
    </lineage>
</organism>
<dbReference type="Proteomes" id="UP000005446">
    <property type="component" value="Unassembled WGS sequence"/>
</dbReference>
<evidence type="ECO:0000259" key="2">
    <source>
        <dbReference type="Pfam" id="PF02229"/>
    </source>
</evidence>
<dbReference type="InParanoid" id="H0EM87"/>
<feature type="domain" description="Transcriptional coactivator p15 (PC4) C-terminal" evidence="2">
    <location>
        <begin position="60"/>
        <end position="90"/>
    </location>
</feature>
<dbReference type="HOGENOM" id="CLU_104273_0_1_1"/>
<dbReference type="GO" id="GO:0006355">
    <property type="term" value="P:regulation of DNA-templated transcription"/>
    <property type="evidence" value="ECO:0007669"/>
    <property type="project" value="InterPro"/>
</dbReference>
<comment type="caution">
    <text evidence="3">The sequence shown here is derived from an EMBL/GenBank/DDBJ whole genome shotgun (WGS) entry which is preliminary data.</text>
</comment>
<dbReference type="InterPro" id="IPR009044">
    <property type="entry name" value="ssDNA-bd_transcriptional_reg"/>
</dbReference>
<feature type="region of interest" description="Disordered" evidence="1">
    <location>
        <begin position="94"/>
        <end position="140"/>
    </location>
</feature>
<name>H0EM87_GLAL7</name>
<proteinExistence type="predicted"/>
<dbReference type="GO" id="GO:0003677">
    <property type="term" value="F:DNA binding"/>
    <property type="evidence" value="ECO:0007669"/>
    <property type="project" value="InterPro"/>
</dbReference>
<keyword evidence="4" id="KW-1185">Reference proteome</keyword>
<dbReference type="AlphaFoldDB" id="H0EM87"/>
<protein>
    <submittedName>
        <fullName evidence="3">Putative RNA polymerase II transcriptional coactivator</fullName>
    </submittedName>
</protein>
<accession>H0EM87</accession>
<dbReference type="InterPro" id="IPR003173">
    <property type="entry name" value="PC4_C"/>
</dbReference>
<feature type="compositionally biased region" description="Polar residues" evidence="1">
    <location>
        <begin position="39"/>
        <end position="56"/>
    </location>
</feature>
<gene>
    <name evidence="3" type="ORF">M7I_3717</name>
</gene>
<evidence type="ECO:0000313" key="3">
    <source>
        <dbReference type="EMBL" id="EHL00431.1"/>
    </source>
</evidence>
<dbReference type="OrthoDB" id="2505440at2759"/>
<evidence type="ECO:0000313" key="4">
    <source>
        <dbReference type="Proteomes" id="UP000005446"/>
    </source>
</evidence>
<dbReference type="Gene3D" id="2.30.31.10">
    <property type="entry name" value="Transcriptional Coactivator Pc4, Chain A"/>
    <property type="match status" value="1"/>
</dbReference>
<reference evidence="3 4" key="1">
    <citation type="journal article" date="2012" name="Eukaryot. Cell">
        <title>Genome sequence of the fungus Glarea lozoyensis: the first genome sequence of a species from the Helotiaceae family.</title>
        <authorList>
            <person name="Youssar L."/>
            <person name="Gruening B.A."/>
            <person name="Erxleben A."/>
            <person name="Guenther S."/>
            <person name="Huettel W."/>
        </authorList>
    </citation>
    <scope>NUCLEOTIDE SEQUENCE [LARGE SCALE GENOMIC DNA]</scope>
    <source>
        <strain evidence="4">ATCC 74030 / MF5533</strain>
    </source>
</reference>
<sequence>MPKRGRGKEVEEYESDGGFVEDDGHEVPKSKKNKKTAVVSKSTGASGSSFWELSSGRTPRRVEITEFKNMKLVNIREFYEKNDEYLPGKKITASLKSSGIEFDETEPAPEIKGEQEEKKQKRTVKKESRANIEETSDEEE</sequence>
<dbReference type="EMBL" id="AGUE01000083">
    <property type="protein sequence ID" value="EHL00431.1"/>
    <property type="molecule type" value="Genomic_DNA"/>
</dbReference>
<feature type="region of interest" description="Disordered" evidence="1">
    <location>
        <begin position="1"/>
        <end position="56"/>
    </location>
</feature>
<evidence type="ECO:0000256" key="1">
    <source>
        <dbReference type="SAM" id="MobiDB-lite"/>
    </source>
</evidence>
<dbReference type="Pfam" id="PF02229">
    <property type="entry name" value="PC4"/>
    <property type="match status" value="1"/>
</dbReference>
<dbReference type="SUPFAM" id="SSF54447">
    <property type="entry name" value="ssDNA-binding transcriptional regulator domain"/>
    <property type="match status" value="1"/>
</dbReference>